<dbReference type="EMBL" id="JARKIE010000128">
    <property type="protein sequence ID" value="KAJ7679729.1"/>
    <property type="molecule type" value="Genomic_DNA"/>
</dbReference>
<sequence length="114" mass="12710">MGELGLSSRNWLVIDKTGLDTATCLVCEQSYATDAGGGQTAEFRACRVPYEEAWITIANLDISHLPFESFVDEDAGEQVDGTWKWKRILIDPPREVVTKREKALQELQDGGHVD</sequence>
<protein>
    <submittedName>
        <fullName evidence="1">Uncharacterized protein</fullName>
    </submittedName>
</protein>
<proteinExistence type="predicted"/>
<organism evidence="1 2">
    <name type="scientific">Mycena rosella</name>
    <name type="common">Pink bonnet</name>
    <name type="synonym">Agaricus rosellus</name>
    <dbReference type="NCBI Taxonomy" id="1033263"/>
    <lineage>
        <taxon>Eukaryota</taxon>
        <taxon>Fungi</taxon>
        <taxon>Dikarya</taxon>
        <taxon>Basidiomycota</taxon>
        <taxon>Agaricomycotina</taxon>
        <taxon>Agaricomycetes</taxon>
        <taxon>Agaricomycetidae</taxon>
        <taxon>Agaricales</taxon>
        <taxon>Marasmiineae</taxon>
        <taxon>Mycenaceae</taxon>
        <taxon>Mycena</taxon>
    </lineage>
</organism>
<keyword evidence="2" id="KW-1185">Reference proteome</keyword>
<evidence type="ECO:0000313" key="1">
    <source>
        <dbReference type="EMBL" id="KAJ7679729.1"/>
    </source>
</evidence>
<name>A0AAD7D527_MYCRO</name>
<dbReference type="AlphaFoldDB" id="A0AAD7D527"/>
<dbReference type="Proteomes" id="UP001221757">
    <property type="component" value="Unassembled WGS sequence"/>
</dbReference>
<comment type="caution">
    <text evidence="1">The sequence shown here is derived from an EMBL/GenBank/DDBJ whole genome shotgun (WGS) entry which is preliminary data.</text>
</comment>
<evidence type="ECO:0000313" key="2">
    <source>
        <dbReference type="Proteomes" id="UP001221757"/>
    </source>
</evidence>
<reference evidence="1" key="1">
    <citation type="submission" date="2023-03" db="EMBL/GenBank/DDBJ databases">
        <title>Massive genome expansion in bonnet fungi (Mycena s.s.) driven by repeated elements and novel gene families across ecological guilds.</title>
        <authorList>
            <consortium name="Lawrence Berkeley National Laboratory"/>
            <person name="Harder C.B."/>
            <person name="Miyauchi S."/>
            <person name="Viragh M."/>
            <person name="Kuo A."/>
            <person name="Thoen E."/>
            <person name="Andreopoulos B."/>
            <person name="Lu D."/>
            <person name="Skrede I."/>
            <person name="Drula E."/>
            <person name="Henrissat B."/>
            <person name="Morin E."/>
            <person name="Kohler A."/>
            <person name="Barry K."/>
            <person name="LaButti K."/>
            <person name="Morin E."/>
            <person name="Salamov A."/>
            <person name="Lipzen A."/>
            <person name="Mereny Z."/>
            <person name="Hegedus B."/>
            <person name="Baldrian P."/>
            <person name="Stursova M."/>
            <person name="Weitz H."/>
            <person name="Taylor A."/>
            <person name="Grigoriev I.V."/>
            <person name="Nagy L.G."/>
            <person name="Martin F."/>
            <person name="Kauserud H."/>
        </authorList>
    </citation>
    <scope>NUCLEOTIDE SEQUENCE</scope>
    <source>
        <strain evidence="1">CBHHK067</strain>
    </source>
</reference>
<accession>A0AAD7D527</accession>
<gene>
    <name evidence="1" type="ORF">B0H17DRAFT_77889</name>
</gene>